<proteinExistence type="predicted"/>
<name>A0ABR9H7H5_9BACT</name>
<evidence type="ECO:0000313" key="2">
    <source>
        <dbReference type="EMBL" id="MBE1426467.1"/>
    </source>
</evidence>
<accession>A0ABR9H7H5</accession>
<comment type="caution">
    <text evidence="2">The sequence shown here is derived from an EMBL/GenBank/DDBJ whole genome shotgun (WGS) entry which is preliminary data.</text>
</comment>
<gene>
    <name evidence="2" type="ORF">H4684_003133</name>
</gene>
<evidence type="ECO:0000256" key="1">
    <source>
        <dbReference type="SAM" id="MobiDB-lite"/>
    </source>
</evidence>
<sequence>MIFDITETTLTALLDDPKRRKPHQLNLSNLMILFRNDVNKIILPTKKFLLPKKYATQRAYLQATLSRLGKYLQIRSINFFPQNFNEWQVLILDWYAWYLSSDTIKASIVTRVSQWDNFVVPWLKDLINEGLLPIGLVVPTNKFRQETIPTTSPRNSELMGEEPVKETDSERHPINKTIAGPIFWRNDLEYLREIEDTLHSRNKLLKQVTDDYWLRLTKDYRQGRKLLRRVPEDEFFDRVRMVNWRRKVDCDYSIRSTTYRRVTDPRVPDSSAWALKILEYILKKDKDESCFFTKRLQTNKAFMDRFLHTEKHTPIADIIKTTSLRANQILKTDRRTLFARFLGILTPLDMAVALAILIQEHPNLNPESLAEARLLNSRGKSFLLFTDNKSQLIFSVDKPRTQSRKYAVLSRRAQRIIKHVIRSTEIVRQLLRRGNSKHWKYLFIGYSGGAWNILGHPIIRSSLLIADNKQTLAQLYPELSASGLKKGTLSFSKIRSTQGVLEWFSSGSIHKVSRKLGNSYNVVMEHYIPKPLIRLWNERIIRRFQNTLIALAASSEDYLVDVTDMHDYDELMSFLAQILEENPCGHSPIGESLHQRFNTFLYNNSQINSNSILTLNTSCNALALLYAFDQITREKISFKSMCTIEKNTGLSPKHFVDLSKLLRHAAESEIIGEALKESLEISKLRRSHESAIKILPVLVKKFRKLRISSSWS</sequence>
<dbReference type="RefSeq" id="WP_192624447.1">
    <property type="nucleotide sequence ID" value="NZ_JADBGG010000027.1"/>
</dbReference>
<reference evidence="2 3" key="1">
    <citation type="submission" date="2020-10" db="EMBL/GenBank/DDBJ databases">
        <title>Genomic Encyclopedia of Type Strains, Phase IV (KMG-IV): sequencing the most valuable type-strain genomes for metagenomic binning, comparative biology and taxonomic classification.</title>
        <authorList>
            <person name="Goeker M."/>
        </authorList>
    </citation>
    <scope>NUCLEOTIDE SEQUENCE [LARGE SCALE GENOMIC DNA]</scope>
    <source>
        <strain evidence="2 3">DSM 4194</strain>
    </source>
</reference>
<dbReference type="EMBL" id="JADBGG010000027">
    <property type="protein sequence ID" value="MBE1426467.1"/>
    <property type="molecule type" value="Genomic_DNA"/>
</dbReference>
<evidence type="ECO:0000313" key="3">
    <source>
        <dbReference type="Proteomes" id="UP000639010"/>
    </source>
</evidence>
<organism evidence="2 3">
    <name type="scientific">Desulfomicrobium macestii</name>
    <dbReference type="NCBI Taxonomy" id="90731"/>
    <lineage>
        <taxon>Bacteria</taxon>
        <taxon>Pseudomonadati</taxon>
        <taxon>Thermodesulfobacteriota</taxon>
        <taxon>Desulfovibrionia</taxon>
        <taxon>Desulfovibrionales</taxon>
        <taxon>Desulfomicrobiaceae</taxon>
        <taxon>Desulfomicrobium</taxon>
    </lineage>
</organism>
<protein>
    <submittedName>
        <fullName evidence="2">Uncharacterized protein</fullName>
    </submittedName>
</protein>
<feature type="region of interest" description="Disordered" evidence="1">
    <location>
        <begin position="148"/>
        <end position="170"/>
    </location>
</feature>
<dbReference type="Proteomes" id="UP000639010">
    <property type="component" value="Unassembled WGS sequence"/>
</dbReference>
<keyword evidence="3" id="KW-1185">Reference proteome</keyword>